<evidence type="ECO:0000256" key="16">
    <source>
        <dbReference type="ARBA" id="ARBA00023209"/>
    </source>
</evidence>
<evidence type="ECO:0000256" key="3">
    <source>
        <dbReference type="ARBA" id="ARBA00005119"/>
    </source>
</evidence>
<reference evidence="21" key="4">
    <citation type="journal article" date="2015" name="G3 (Bethesda)">
        <title>Genome sequences of three phytopathogenic species of the Magnaporthaceae family of fungi.</title>
        <authorList>
            <person name="Okagaki L.H."/>
            <person name="Nunes C.C."/>
            <person name="Sailsbery J."/>
            <person name="Clay B."/>
            <person name="Brown D."/>
            <person name="John T."/>
            <person name="Oh Y."/>
            <person name="Young N."/>
            <person name="Fitzgerald M."/>
            <person name="Haas B.J."/>
            <person name="Zeng Q."/>
            <person name="Young S."/>
            <person name="Adiconis X."/>
            <person name="Fan L."/>
            <person name="Levin J.Z."/>
            <person name="Mitchell T.K."/>
            <person name="Okubara P.A."/>
            <person name="Farman M.L."/>
            <person name="Kohn L.M."/>
            <person name="Birren B."/>
            <person name="Ma L.-J."/>
            <person name="Dean R.A."/>
        </authorList>
    </citation>
    <scope>NUCLEOTIDE SEQUENCE</scope>
    <source>
        <strain evidence="21">ATCC 64411 / 73-15</strain>
    </source>
</reference>
<comment type="subcellular location">
    <subcellularLocation>
        <location evidence="2">Mitochondrion inner membrane</location>
        <topology evidence="2">Peripheral membrane protein</topology>
        <orientation evidence="2">Matrix side</orientation>
    </subcellularLocation>
</comment>
<comment type="pathway">
    <text evidence="3">Phospholipid metabolism; CDP-diacylglycerol biosynthesis; CDP-diacylglycerol from sn-glycerol 3-phosphate: step 3/3.</text>
</comment>
<keyword evidence="8" id="KW-0444">Lipid biosynthesis</keyword>
<evidence type="ECO:0000313" key="21">
    <source>
        <dbReference type="EnsemblFungi" id="MAPG_09566T0"/>
    </source>
</evidence>
<comment type="cofactor">
    <cofactor evidence="1">
        <name>Mg(2+)</name>
        <dbReference type="ChEBI" id="CHEBI:18420"/>
    </cofactor>
</comment>
<reference evidence="21" key="5">
    <citation type="submission" date="2015-06" db="UniProtKB">
        <authorList>
            <consortium name="EnsemblFungi"/>
        </authorList>
    </citation>
    <scope>IDENTIFICATION</scope>
    <source>
        <strain evidence="21">ATCC 64411</strain>
    </source>
</reference>
<evidence type="ECO:0000256" key="10">
    <source>
        <dbReference type="ARBA" id="ARBA00022695"/>
    </source>
</evidence>
<keyword evidence="12" id="KW-0460">Magnesium</keyword>
<dbReference type="EMBL" id="GL876976">
    <property type="protein sequence ID" value="KLU91042.1"/>
    <property type="molecule type" value="Genomic_DNA"/>
</dbReference>
<name>A0A0C4EAA4_MAGP6</name>
<dbReference type="GO" id="GO:0016024">
    <property type="term" value="P:CDP-diacylglycerol biosynthetic process"/>
    <property type="evidence" value="ECO:0007669"/>
    <property type="project" value="UniProtKB-UniPathway"/>
</dbReference>
<dbReference type="EMBL" id="ADBL01002446">
    <property type="status" value="NOT_ANNOTATED_CDS"/>
    <property type="molecule type" value="Genomic_DNA"/>
</dbReference>
<keyword evidence="13" id="KW-0443">Lipid metabolism</keyword>
<evidence type="ECO:0000256" key="18">
    <source>
        <dbReference type="ARBA" id="ARBA00029893"/>
    </source>
</evidence>
<evidence type="ECO:0000256" key="7">
    <source>
        <dbReference type="ARBA" id="ARBA00018337"/>
    </source>
</evidence>
<sequence length="621" mass="69476">MVRQRIAQLDPAKLGFSRACNWPRAPFPARRSHPLRRTADNLCDTSTEPGNRSLAAALLSSRPLIFLRIPLRAVWPGLEMLSVLRRKGALSLPRAKTASPISASVLSSLSRFRVLPLLDGRRPLPASASRPASTSTSDNKQSDNQASLSDSTRSLVNEQTLDWEDKIDYQHVDKFSDLPYRHLGYNQHMIINAEFKKALGDIVKSFQAPIIYAFAYGSGVFPQSKLIGRAPSEELVHSVHPDPDPAIVRAQGEKPKMIDFIFGVSHTQHWHSLNIRQNRHHYSGIASFGSGLVSRIQDRYGAGVYFNPYVQVKGVLVKYGVVNIDTLCRDLLEWDTLYLAGRLHKPVKIIRDNARVRIANQTNLLAAIRTALLMLPEEFTERELYSTIAGLSYLGDPRMRFPTENPRKVANIVGHNAIHFRNLYAPLVQVLPNVNFAEVEDPSSAPAEHDLVLRQTMSDATRGNMVRRLPRQFRSRVYFEYQKKWKISRADFDRVTENLQTEEGGISFGARTGGEFDQRIAKANAAERREIMREAIERTTSWPSTVQAIKGVAMSGVSRSLRYLGEKIDKYREGKKQGPPDHSGDADPDGDAGDRRIGAGSSTEPKTDAKTDDGGEKPKRP</sequence>
<evidence type="ECO:0000256" key="6">
    <source>
        <dbReference type="ARBA" id="ARBA00012487"/>
    </source>
</evidence>
<keyword evidence="14" id="KW-0496">Mitochondrion</keyword>
<keyword evidence="15" id="KW-0472">Membrane</keyword>
<evidence type="ECO:0000256" key="13">
    <source>
        <dbReference type="ARBA" id="ARBA00023098"/>
    </source>
</evidence>
<dbReference type="GO" id="GO:0032049">
    <property type="term" value="P:cardiolipin biosynthetic process"/>
    <property type="evidence" value="ECO:0007669"/>
    <property type="project" value="InterPro"/>
</dbReference>
<dbReference type="STRING" id="644358.A0A0C4EAA4"/>
<dbReference type="EnsemblFungi" id="MAPG_09566T0">
    <property type="protein sequence ID" value="MAPG_09566T0"/>
    <property type="gene ID" value="MAPG_09566"/>
</dbReference>
<organism evidence="21 22">
    <name type="scientific">Magnaporthiopsis poae (strain ATCC 64411 / 73-15)</name>
    <name type="common">Kentucky bluegrass fungus</name>
    <name type="synonym">Magnaporthe poae</name>
    <dbReference type="NCBI Taxonomy" id="644358"/>
    <lineage>
        <taxon>Eukaryota</taxon>
        <taxon>Fungi</taxon>
        <taxon>Dikarya</taxon>
        <taxon>Ascomycota</taxon>
        <taxon>Pezizomycotina</taxon>
        <taxon>Sordariomycetes</taxon>
        <taxon>Sordariomycetidae</taxon>
        <taxon>Magnaporthales</taxon>
        <taxon>Magnaporthaceae</taxon>
        <taxon>Magnaporthiopsis</taxon>
    </lineage>
</organism>
<feature type="compositionally biased region" description="Basic and acidic residues" evidence="19">
    <location>
        <begin position="605"/>
        <end position="621"/>
    </location>
</feature>
<reference evidence="20" key="3">
    <citation type="submission" date="2011-03" db="EMBL/GenBank/DDBJ databases">
        <title>Annotation of Magnaporthe poae ATCC 64411.</title>
        <authorList>
            <person name="Ma L.-J."/>
            <person name="Dead R."/>
            <person name="Young S.K."/>
            <person name="Zeng Q."/>
            <person name="Gargeya S."/>
            <person name="Fitzgerald M."/>
            <person name="Haas B."/>
            <person name="Abouelleil A."/>
            <person name="Alvarado L."/>
            <person name="Arachchi H.M."/>
            <person name="Berlin A."/>
            <person name="Brown A."/>
            <person name="Chapman S.B."/>
            <person name="Chen Z."/>
            <person name="Dunbar C."/>
            <person name="Freedman E."/>
            <person name="Gearin G."/>
            <person name="Gellesch M."/>
            <person name="Goldberg J."/>
            <person name="Griggs A."/>
            <person name="Gujja S."/>
            <person name="Heiman D."/>
            <person name="Howarth C."/>
            <person name="Larson L."/>
            <person name="Lui A."/>
            <person name="MacDonald P.J.P."/>
            <person name="Mehta T."/>
            <person name="Montmayeur A."/>
            <person name="Murphy C."/>
            <person name="Neiman D."/>
            <person name="Pearson M."/>
            <person name="Priest M."/>
            <person name="Roberts A."/>
            <person name="Saif S."/>
            <person name="Shea T."/>
            <person name="Shenoy N."/>
            <person name="Sisk P."/>
            <person name="Stolte C."/>
            <person name="Sykes S."/>
            <person name="Yandava C."/>
            <person name="Wortman J."/>
            <person name="Nusbaum C."/>
            <person name="Birren B."/>
        </authorList>
    </citation>
    <scope>NUCLEOTIDE SEQUENCE</scope>
    <source>
        <strain evidence="20">ATCC 64411</strain>
    </source>
</reference>
<evidence type="ECO:0000256" key="5">
    <source>
        <dbReference type="ARBA" id="ARBA00005458"/>
    </source>
</evidence>
<evidence type="ECO:0000256" key="14">
    <source>
        <dbReference type="ARBA" id="ARBA00023128"/>
    </source>
</evidence>
<evidence type="ECO:0000256" key="12">
    <source>
        <dbReference type="ARBA" id="ARBA00022842"/>
    </source>
</evidence>
<evidence type="ECO:0000256" key="19">
    <source>
        <dbReference type="SAM" id="MobiDB-lite"/>
    </source>
</evidence>
<evidence type="ECO:0000256" key="2">
    <source>
        <dbReference type="ARBA" id="ARBA00004443"/>
    </source>
</evidence>
<dbReference type="InterPro" id="IPR015222">
    <property type="entry name" value="Tam41"/>
</dbReference>
<keyword evidence="10" id="KW-0548">Nucleotidyltransferase</keyword>
<evidence type="ECO:0000313" key="20">
    <source>
        <dbReference type="EMBL" id="KLU91042.1"/>
    </source>
</evidence>
<feature type="region of interest" description="Disordered" evidence="19">
    <location>
        <begin position="571"/>
        <end position="621"/>
    </location>
</feature>
<comment type="pathway">
    <text evidence="4">Lipid metabolism.</text>
</comment>
<dbReference type="AlphaFoldDB" id="A0A0C4EAA4"/>
<dbReference type="GO" id="GO:0004605">
    <property type="term" value="F:phosphatidate cytidylyltransferase activity"/>
    <property type="evidence" value="ECO:0007669"/>
    <property type="project" value="UniProtKB-EC"/>
</dbReference>
<keyword evidence="22" id="KW-1185">Reference proteome</keyword>
<evidence type="ECO:0000313" key="22">
    <source>
        <dbReference type="Proteomes" id="UP000011715"/>
    </source>
</evidence>
<evidence type="ECO:0000256" key="4">
    <source>
        <dbReference type="ARBA" id="ARBA00005189"/>
    </source>
</evidence>
<keyword evidence="17" id="KW-1208">Phospholipid metabolism</keyword>
<keyword evidence="16" id="KW-0594">Phospholipid biosynthesis</keyword>
<protein>
    <recommendedName>
        <fullName evidence="7">Phosphatidate cytidylyltransferase, mitochondrial</fullName>
        <ecNumber evidence="6">2.7.7.41</ecNumber>
    </recommendedName>
    <alternativeName>
        <fullName evidence="18">CDP-diacylglycerol synthase</fullName>
    </alternativeName>
</protein>
<feature type="compositionally biased region" description="Low complexity" evidence="19">
    <location>
        <begin position="123"/>
        <end position="137"/>
    </location>
</feature>
<dbReference type="UniPathway" id="UPA00557">
    <property type="reaction ID" value="UER00614"/>
</dbReference>
<keyword evidence="11" id="KW-0999">Mitochondrion inner membrane</keyword>
<proteinExistence type="inferred from homology"/>
<reference evidence="22" key="2">
    <citation type="submission" date="2010-05" db="EMBL/GenBank/DDBJ databases">
        <title>The genome sequence of Magnaporthe poae strain ATCC 64411.</title>
        <authorList>
            <person name="Ma L.-J."/>
            <person name="Dead R."/>
            <person name="Young S."/>
            <person name="Zeng Q."/>
            <person name="Koehrsen M."/>
            <person name="Alvarado L."/>
            <person name="Berlin A."/>
            <person name="Chapman S.B."/>
            <person name="Chen Z."/>
            <person name="Freedman E."/>
            <person name="Gellesch M."/>
            <person name="Goldberg J."/>
            <person name="Griggs A."/>
            <person name="Gujja S."/>
            <person name="Heilman E.R."/>
            <person name="Heiman D."/>
            <person name="Hepburn T."/>
            <person name="Howarth C."/>
            <person name="Jen D."/>
            <person name="Larson L."/>
            <person name="Mehta T."/>
            <person name="Neiman D."/>
            <person name="Pearson M."/>
            <person name="Roberts A."/>
            <person name="Saif S."/>
            <person name="Shea T."/>
            <person name="Shenoy N."/>
            <person name="Sisk P."/>
            <person name="Stolte C."/>
            <person name="Sykes S."/>
            <person name="Walk T."/>
            <person name="White J."/>
            <person name="Yandava C."/>
            <person name="Haas B."/>
            <person name="Nusbaum C."/>
            <person name="Birren B."/>
        </authorList>
    </citation>
    <scope>NUCLEOTIDE SEQUENCE [LARGE SCALE GENOMIC DNA]</scope>
    <source>
        <strain evidence="22">ATCC 64411 / 73-15</strain>
    </source>
</reference>
<evidence type="ECO:0000256" key="17">
    <source>
        <dbReference type="ARBA" id="ARBA00023264"/>
    </source>
</evidence>
<dbReference type="eggNOG" id="KOG2986">
    <property type="taxonomic scope" value="Eukaryota"/>
</dbReference>
<evidence type="ECO:0000256" key="11">
    <source>
        <dbReference type="ARBA" id="ARBA00022792"/>
    </source>
</evidence>
<reference evidence="20" key="1">
    <citation type="submission" date="2010-05" db="EMBL/GenBank/DDBJ databases">
        <title>The Genome Sequence of Magnaporthe poae strain ATCC 64411.</title>
        <authorList>
            <consortium name="The Broad Institute Genome Sequencing Platform"/>
            <consortium name="Broad Institute Genome Sequencing Center for Infectious Disease"/>
            <person name="Ma L.-J."/>
            <person name="Dead R."/>
            <person name="Young S."/>
            <person name="Zeng Q."/>
            <person name="Koehrsen M."/>
            <person name="Alvarado L."/>
            <person name="Berlin A."/>
            <person name="Chapman S.B."/>
            <person name="Chen Z."/>
            <person name="Freedman E."/>
            <person name="Gellesch M."/>
            <person name="Goldberg J."/>
            <person name="Griggs A."/>
            <person name="Gujja S."/>
            <person name="Heilman E.R."/>
            <person name="Heiman D."/>
            <person name="Hepburn T."/>
            <person name="Howarth C."/>
            <person name="Jen D."/>
            <person name="Larson L."/>
            <person name="Mehta T."/>
            <person name="Neiman D."/>
            <person name="Pearson M."/>
            <person name="Roberts A."/>
            <person name="Saif S."/>
            <person name="Shea T."/>
            <person name="Shenoy N."/>
            <person name="Sisk P."/>
            <person name="Stolte C."/>
            <person name="Sykes S."/>
            <person name="Walk T."/>
            <person name="White J."/>
            <person name="Yandava C."/>
            <person name="Haas B."/>
            <person name="Nusbaum C."/>
            <person name="Birren B."/>
        </authorList>
    </citation>
    <scope>NUCLEOTIDE SEQUENCE</scope>
    <source>
        <strain evidence="20">ATCC 64411</strain>
    </source>
</reference>
<dbReference type="OrthoDB" id="341477at2759"/>
<dbReference type="PANTHER" id="PTHR13619:SF0">
    <property type="entry name" value="PHOSPHATIDATE CYTIDYLYLTRANSFERASE, MITOCHONDRIAL"/>
    <property type="match status" value="1"/>
</dbReference>
<dbReference type="PANTHER" id="PTHR13619">
    <property type="entry name" value="PHOSPHATIDATE CYTIDYLYLTRANSFERASE, MITOCHONDRIAL"/>
    <property type="match status" value="1"/>
</dbReference>
<dbReference type="Pfam" id="PF09139">
    <property type="entry name" value="Tam41_Mmp37"/>
    <property type="match status" value="1"/>
</dbReference>
<dbReference type="Proteomes" id="UP000011715">
    <property type="component" value="Unassembled WGS sequence"/>
</dbReference>
<feature type="compositionally biased region" description="Basic and acidic residues" evidence="19">
    <location>
        <begin position="571"/>
        <end position="585"/>
    </location>
</feature>
<evidence type="ECO:0000256" key="1">
    <source>
        <dbReference type="ARBA" id="ARBA00001946"/>
    </source>
</evidence>
<dbReference type="VEuPathDB" id="FungiDB:MAPG_09566"/>
<keyword evidence="9" id="KW-0808">Transferase</keyword>
<evidence type="ECO:0000256" key="8">
    <source>
        <dbReference type="ARBA" id="ARBA00022516"/>
    </source>
</evidence>
<feature type="region of interest" description="Disordered" evidence="19">
    <location>
        <begin position="123"/>
        <end position="153"/>
    </location>
</feature>
<gene>
    <name evidence="20" type="ORF">MAPG_09566</name>
</gene>
<accession>A0A0C4EAA4</accession>
<dbReference type="EC" id="2.7.7.41" evidence="6"/>
<feature type="compositionally biased region" description="Polar residues" evidence="19">
    <location>
        <begin position="138"/>
        <end position="153"/>
    </location>
</feature>
<dbReference type="OMA" id="KQTVNWP"/>
<evidence type="ECO:0000256" key="9">
    <source>
        <dbReference type="ARBA" id="ARBA00022679"/>
    </source>
</evidence>
<evidence type="ECO:0000256" key="15">
    <source>
        <dbReference type="ARBA" id="ARBA00023136"/>
    </source>
</evidence>
<comment type="similarity">
    <text evidence="5">Belongs to the TAM41 family.</text>
</comment>
<dbReference type="GO" id="GO:0005743">
    <property type="term" value="C:mitochondrial inner membrane"/>
    <property type="evidence" value="ECO:0007669"/>
    <property type="project" value="UniProtKB-SubCell"/>
</dbReference>